<dbReference type="Gene3D" id="1.10.287.70">
    <property type="match status" value="1"/>
</dbReference>
<gene>
    <name evidence="10" type="ORF">JMA_25580</name>
</gene>
<feature type="transmembrane region" description="Helical" evidence="8">
    <location>
        <begin position="12"/>
        <end position="32"/>
    </location>
</feature>
<feature type="domain" description="Potassium channel" evidence="9">
    <location>
        <begin position="19"/>
        <end position="92"/>
    </location>
</feature>
<keyword evidence="4 8" id="KW-1133">Transmembrane helix</keyword>
<dbReference type="GO" id="GO:0008076">
    <property type="term" value="C:voltage-gated potassium channel complex"/>
    <property type="evidence" value="ECO:0007669"/>
    <property type="project" value="InterPro"/>
</dbReference>
<dbReference type="Pfam" id="PF07885">
    <property type="entry name" value="Ion_trans_2"/>
    <property type="match status" value="1"/>
</dbReference>
<dbReference type="GO" id="GO:0005249">
    <property type="term" value="F:voltage-gated potassium channel activity"/>
    <property type="evidence" value="ECO:0007669"/>
    <property type="project" value="InterPro"/>
</dbReference>
<dbReference type="EMBL" id="CP009416">
    <property type="protein sequence ID" value="AJD91875.1"/>
    <property type="molecule type" value="Genomic_DNA"/>
</dbReference>
<keyword evidence="3 8" id="KW-0812">Transmembrane</keyword>
<evidence type="ECO:0000256" key="4">
    <source>
        <dbReference type="ARBA" id="ARBA00022989"/>
    </source>
</evidence>
<evidence type="ECO:0000313" key="10">
    <source>
        <dbReference type="EMBL" id="AJD91875.1"/>
    </source>
</evidence>
<evidence type="ECO:0000256" key="3">
    <source>
        <dbReference type="ARBA" id="ARBA00022692"/>
    </source>
</evidence>
<evidence type="ECO:0000256" key="6">
    <source>
        <dbReference type="ARBA" id="ARBA00023136"/>
    </source>
</evidence>
<dbReference type="InterPro" id="IPR013099">
    <property type="entry name" value="K_chnl_dom"/>
</dbReference>
<protein>
    <recommendedName>
        <fullName evidence="9">Potassium channel domain-containing protein</fullName>
    </recommendedName>
</protein>
<evidence type="ECO:0000256" key="2">
    <source>
        <dbReference type="ARBA" id="ARBA00022448"/>
    </source>
</evidence>
<keyword evidence="5" id="KW-0406">Ion transport</keyword>
<reference evidence="10 11" key="1">
    <citation type="submission" date="2014-08" db="EMBL/GenBank/DDBJ databases">
        <title>Complete genome of a marine bacteria Jeotgalibacillus malaysiensis.</title>
        <authorList>
            <person name="Yaakop A.S."/>
            <person name="Chan K.-G."/>
            <person name="Goh K.M."/>
        </authorList>
    </citation>
    <scope>NUCLEOTIDE SEQUENCE [LARGE SCALE GENOMIC DNA]</scope>
    <source>
        <strain evidence="10 11">D5</strain>
    </source>
</reference>
<evidence type="ECO:0000256" key="7">
    <source>
        <dbReference type="ARBA" id="ARBA00023303"/>
    </source>
</evidence>
<dbReference type="AlphaFoldDB" id="A0A0B5ANQ2"/>
<dbReference type="Proteomes" id="UP000031449">
    <property type="component" value="Chromosome"/>
</dbReference>
<evidence type="ECO:0000256" key="5">
    <source>
        <dbReference type="ARBA" id="ARBA00023065"/>
    </source>
</evidence>
<dbReference type="KEGG" id="jeo:JMA_25580"/>
<dbReference type="HOGENOM" id="CLU_1903879_0_0_9"/>
<keyword evidence="11" id="KW-1185">Reference proteome</keyword>
<keyword evidence="2" id="KW-0813">Transport</keyword>
<dbReference type="OrthoDB" id="9785285at2"/>
<sequence length="133" mass="14485">MLQSLSRLPKWMFLASAVVALIFIGGILAFLIEPSTFKTIGDGWWWALVTISTLGYGDLVPVTTEGRLLSAGLLVIGAGLLSSYFLMFAAFVLQTHQSFREGAATYSKTDHVIIVGGTRGQGIFFPVLRMTRL</sequence>
<dbReference type="InterPro" id="IPR028325">
    <property type="entry name" value="VG_K_chnl"/>
</dbReference>
<organism evidence="10 11">
    <name type="scientific">Jeotgalibacillus malaysiensis</name>
    <dbReference type="NCBI Taxonomy" id="1508404"/>
    <lineage>
        <taxon>Bacteria</taxon>
        <taxon>Bacillati</taxon>
        <taxon>Bacillota</taxon>
        <taxon>Bacilli</taxon>
        <taxon>Bacillales</taxon>
        <taxon>Caryophanaceae</taxon>
        <taxon>Jeotgalibacillus</taxon>
    </lineage>
</organism>
<dbReference type="STRING" id="1508404.JMA_25580"/>
<keyword evidence="7" id="KW-0407">Ion channel</keyword>
<dbReference type="SUPFAM" id="SSF81324">
    <property type="entry name" value="Voltage-gated potassium channels"/>
    <property type="match status" value="1"/>
</dbReference>
<keyword evidence="6 8" id="KW-0472">Membrane</keyword>
<proteinExistence type="predicted"/>
<dbReference type="BioCyc" id="JESP1508404:G14D9-11838-MONOMER"/>
<dbReference type="PANTHER" id="PTHR11537:SF254">
    <property type="entry name" value="POTASSIUM VOLTAGE-GATED CHANNEL PROTEIN SHAB"/>
    <property type="match status" value="1"/>
</dbReference>
<evidence type="ECO:0000259" key="9">
    <source>
        <dbReference type="Pfam" id="PF07885"/>
    </source>
</evidence>
<evidence type="ECO:0000256" key="8">
    <source>
        <dbReference type="SAM" id="Phobius"/>
    </source>
</evidence>
<comment type="subcellular location">
    <subcellularLocation>
        <location evidence="1">Membrane</location>
        <topology evidence="1">Multi-pass membrane protein</topology>
    </subcellularLocation>
</comment>
<name>A0A0B5ANQ2_9BACL</name>
<dbReference type="GO" id="GO:0001508">
    <property type="term" value="P:action potential"/>
    <property type="evidence" value="ECO:0007669"/>
    <property type="project" value="TreeGrafter"/>
</dbReference>
<feature type="transmembrane region" description="Helical" evidence="8">
    <location>
        <begin position="68"/>
        <end position="93"/>
    </location>
</feature>
<dbReference type="PANTHER" id="PTHR11537">
    <property type="entry name" value="VOLTAGE-GATED POTASSIUM CHANNEL"/>
    <property type="match status" value="1"/>
</dbReference>
<evidence type="ECO:0000256" key="1">
    <source>
        <dbReference type="ARBA" id="ARBA00004141"/>
    </source>
</evidence>
<evidence type="ECO:0000313" key="11">
    <source>
        <dbReference type="Proteomes" id="UP000031449"/>
    </source>
</evidence>
<accession>A0A0B5ANQ2</accession>